<gene>
    <name evidence="2" type="ORF">LPJ61_001366</name>
</gene>
<comment type="caution">
    <text evidence="2">The sequence shown here is derived from an EMBL/GenBank/DDBJ whole genome shotgun (WGS) entry which is preliminary data.</text>
</comment>
<dbReference type="EMBL" id="JANBOI010000112">
    <property type="protein sequence ID" value="KAJ1733845.1"/>
    <property type="molecule type" value="Genomic_DNA"/>
</dbReference>
<keyword evidence="3" id="KW-1185">Reference proteome</keyword>
<dbReference type="AlphaFoldDB" id="A0A9W8D056"/>
<organism evidence="2 3">
    <name type="scientific">Coemansia biformis</name>
    <dbReference type="NCBI Taxonomy" id="1286918"/>
    <lineage>
        <taxon>Eukaryota</taxon>
        <taxon>Fungi</taxon>
        <taxon>Fungi incertae sedis</taxon>
        <taxon>Zoopagomycota</taxon>
        <taxon>Kickxellomycotina</taxon>
        <taxon>Kickxellomycetes</taxon>
        <taxon>Kickxellales</taxon>
        <taxon>Kickxellaceae</taxon>
        <taxon>Coemansia</taxon>
    </lineage>
</organism>
<keyword evidence="1" id="KW-1133">Transmembrane helix</keyword>
<name>A0A9W8D056_9FUNG</name>
<feature type="transmembrane region" description="Helical" evidence="1">
    <location>
        <begin position="27"/>
        <end position="47"/>
    </location>
</feature>
<feature type="transmembrane region" description="Helical" evidence="1">
    <location>
        <begin position="118"/>
        <end position="138"/>
    </location>
</feature>
<dbReference type="PANTHER" id="PTHR37852:SF1">
    <property type="entry name" value="HIG1 DOMAIN-CONTAINING PROTEIN"/>
    <property type="match status" value="1"/>
</dbReference>
<keyword evidence="1" id="KW-0812">Transmembrane</keyword>
<protein>
    <submittedName>
        <fullName evidence="2">Uncharacterized protein</fullName>
    </submittedName>
</protein>
<proteinExistence type="predicted"/>
<evidence type="ECO:0000313" key="3">
    <source>
        <dbReference type="Proteomes" id="UP001143981"/>
    </source>
</evidence>
<dbReference type="OrthoDB" id="5584028at2759"/>
<dbReference type="Proteomes" id="UP001143981">
    <property type="component" value="Unassembled WGS sequence"/>
</dbReference>
<dbReference type="PANTHER" id="PTHR37852">
    <property type="entry name" value="YALI0B21208P"/>
    <property type="match status" value="1"/>
</dbReference>
<evidence type="ECO:0000313" key="2">
    <source>
        <dbReference type="EMBL" id="KAJ1733845.1"/>
    </source>
</evidence>
<accession>A0A9W8D056</accession>
<evidence type="ECO:0000256" key="1">
    <source>
        <dbReference type="SAM" id="Phobius"/>
    </source>
</evidence>
<sequence>MQRPTGDDGDVGEQRYRRGGRTVGQRLMLMGLVSGGAGALLGGYLGAGQSARQYLAERAHRLPTTVEGWFFYHKWKNYRVLLGSMKGAARYAPRLAGCVVTFAAAETLLDRLFGHVQMASSVIASTATAVGVSLAARLPKSSARRARMAGLGVGLAVGAAQDFVGWASGHPPVYVAWAREQLARGR</sequence>
<keyword evidence="1" id="KW-0472">Membrane</keyword>
<reference evidence="2" key="1">
    <citation type="submission" date="2022-07" db="EMBL/GenBank/DDBJ databases">
        <title>Phylogenomic reconstructions and comparative analyses of Kickxellomycotina fungi.</title>
        <authorList>
            <person name="Reynolds N.K."/>
            <person name="Stajich J.E."/>
            <person name="Barry K."/>
            <person name="Grigoriev I.V."/>
            <person name="Crous P."/>
            <person name="Smith M.E."/>
        </authorList>
    </citation>
    <scope>NUCLEOTIDE SEQUENCE</scope>
    <source>
        <strain evidence="2">BCRC 34381</strain>
    </source>
</reference>